<reference evidence="3 4" key="1">
    <citation type="submission" date="2024-06" db="EMBL/GenBank/DDBJ databases">
        <title>Sorghum-associated microbial communities from plants grown in Nebraska, USA.</title>
        <authorList>
            <person name="Schachtman D."/>
        </authorList>
    </citation>
    <scope>NUCLEOTIDE SEQUENCE [LARGE SCALE GENOMIC DNA]</scope>
    <source>
        <strain evidence="3 4">1288</strain>
    </source>
</reference>
<evidence type="ECO:0000313" key="3">
    <source>
        <dbReference type="EMBL" id="MET3656641.1"/>
    </source>
</evidence>
<dbReference type="Pfam" id="PF08327">
    <property type="entry name" value="AHSA1"/>
    <property type="match status" value="1"/>
</dbReference>
<comment type="similarity">
    <text evidence="1">Belongs to the AHA1 family.</text>
</comment>
<sequence>MKTNSKSILIKKDLETVWNAIANDEVFSIWYAPGSKWNIPIFKAGEQATFTLMPSSYNDLKKEESMTMKFTIKEVVQNQKFSYYWDSNQILFSIELSSEPDGTRVEFNQEGFAYSLENLNAYLENQELPYS</sequence>
<evidence type="ECO:0000256" key="1">
    <source>
        <dbReference type="ARBA" id="ARBA00006817"/>
    </source>
</evidence>
<protein>
    <submittedName>
        <fullName evidence="3">Uncharacterized protein YndB with AHSA1/START domain</fullName>
    </submittedName>
</protein>
<dbReference type="SUPFAM" id="SSF55961">
    <property type="entry name" value="Bet v1-like"/>
    <property type="match status" value="1"/>
</dbReference>
<name>A0ABV2K6E5_SPOPS</name>
<dbReference type="EMBL" id="JBEPME010000002">
    <property type="protein sequence ID" value="MET3656641.1"/>
    <property type="molecule type" value="Genomic_DNA"/>
</dbReference>
<dbReference type="InterPro" id="IPR023393">
    <property type="entry name" value="START-like_dom_sf"/>
</dbReference>
<dbReference type="Gene3D" id="3.30.530.20">
    <property type="match status" value="1"/>
</dbReference>
<proteinExistence type="inferred from homology"/>
<evidence type="ECO:0000313" key="4">
    <source>
        <dbReference type="Proteomes" id="UP001549104"/>
    </source>
</evidence>
<organism evidence="3 4">
    <name type="scientific">Sporosarcina psychrophila</name>
    <name type="common">Bacillus psychrophilus</name>
    <dbReference type="NCBI Taxonomy" id="1476"/>
    <lineage>
        <taxon>Bacteria</taxon>
        <taxon>Bacillati</taxon>
        <taxon>Bacillota</taxon>
        <taxon>Bacilli</taxon>
        <taxon>Bacillales</taxon>
        <taxon>Caryophanaceae</taxon>
        <taxon>Sporosarcina</taxon>
    </lineage>
</organism>
<comment type="caution">
    <text evidence="3">The sequence shown here is derived from an EMBL/GenBank/DDBJ whole genome shotgun (WGS) entry which is preliminary data.</text>
</comment>
<gene>
    <name evidence="3" type="ORF">ABIC55_001728</name>
</gene>
<dbReference type="CDD" id="cd07814">
    <property type="entry name" value="SRPBCC_CalC_Aha1-like"/>
    <property type="match status" value="1"/>
</dbReference>
<feature type="domain" description="Activator of Hsp90 ATPase homologue 1/2-like C-terminal" evidence="2">
    <location>
        <begin position="14"/>
        <end position="117"/>
    </location>
</feature>
<accession>A0ABV2K6E5</accession>
<evidence type="ECO:0000259" key="2">
    <source>
        <dbReference type="Pfam" id="PF08327"/>
    </source>
</evidence>
<keyword evidence="4" id="KW-1185">Reference proteome</keyword>
<dbReference type="Proteomes" id="UP001549104">
    <property type="component" value="Unassembled WGS sequence"/>
</dbReference>
<dbReference type="InterPro" id="IPR013538">
    <property type="entry name" value="ASHA1/2-like_C"/>
</dbReference>
<dbReference type="RefSeq" id="WP_354312877.1">
    <property type="nucleotide sequence ID" value="NZ_JBEPME010000002.1"/>
</dbReference>